<evidence type="ECO:0000313" key="5">
    <source>
        <dbReference type="EMBL" id="OSC98584.1"/>
    </source>
</evidence>
<dbReference type="EMBL" id="KZ084136">
    <property type="protein sequence ID" value="OSC98584.1"/>
    <property type="molecule type" value="Genomic_DNA"/>
</dbReference>
<dbReference type="PANTHER" id="PTHR43976:SF16">
    <property type="entry name" value="SHORT-CHAIN DEHYDROGENASE_REDUCTASE FAMILY PROTEIN"/>
    <property type="match status" value="1"/>
</dbReference>
<dbReference type="CDD" id="cd05374">
    <property type="entry name" value="17beta-HSD-like_SDR_c"/>
    <property type="match status" value="1"/>
</dbReference>
<dbReference type="Pfam" id="PF00106">
    <property type="entry name" value="adh_short"/>
    <property type="match status" value="1"/>
</dbReference>
<organism evidence="5 6">
    <name type="scientific">Trametes coccinea (strain BRFM310)</name>
    <name type="common">Pycnoporus coccineus</name>
    <dbReference type="NCBI Taxonomy" id="1353009"/>
    <lineage>
        <taxon>Eukaryota</taxon>
        <taxon>Fungi</taxon>
        <taxon>Dikarya</taxon>
        <taxon>Basidiomycota</taxon>
        <taxon>Agaricomycotina</taxon>
        <taxon>Agaricomycetes</taxon>
        <taxon>Polyporales</taxon>
        <taxon>Polyporaceae</taxon>
        <taxon>Trametes</taxon>
    </lineage>
</organism>
<reference evidence="5 6" key="1">
    <citation type="journal article" date="2015" name="Biotechnol. Biofuels">
        <title>Enhanced degradation of softwood versus hardwood by the white-rot fungus Pycnoporus coccineus.</title>
        <authorList>
            <person name="Couturier M."/>
            <person name="Navarro D."/>
            <person name="Chevret D."/>
            <person name="Henrissat B."/>
            <person name="Piumi F."/>
            <person name="Ruiz-Duenas F.J."/>
            <person name="Martinez A.T."/>
            <person name="Grigoriev I.V."/>
            <person name="Riley R."/>
            <person name="Lipzen A."/>
            <person name="Berrin J.G."/>
            <person name="Master E.R."/>
            <person name="Rosso M.N."/>
        </authorList>
    </citation>
    <scope>NUCLEOTIDE SEQUENCE [LARGE SCALE GENOMIC DNA]</scope>
    <source>
        <strain evidence="5 6">BRFM310</strain>
    </source>
</reference>
<dbReference type="PROSITE" id="PS00061">
    <property type="entry name" value="ADH_SHORT"/>
    <property type="match status" value="1"/>
</dbReference>
<keyword evidence="2" id="KW-0521">NADP</keyword>
<evidence type="ECO:0000256" key="3">
    <source>
        <dbReference type="ARBA" id="ARBA00023002"/>
    </source>
</evidence>
<dbReference type="InterPro" id="IPR002347">
    <property type="entry name" value="SDR_fam"/>
</dbReference>
<dbReference type="InterPro" id="IPR020904">
    <property type="entry name" value="Sc_DH/Rdtase_CS"/>
</dbReference>
<dbReference type="AlphaFoldDB" id="A0A1Y2IBS3"/>
<dbReference type="InterPro" id="IPR051911">
    <property type="entry name" value="SDR_oxidoreductase"/>
</dbReference>
<dbReference type="PRINTS" id="PR00080">
    <property type="entry name" value="SDRFAMILY"/>
</dbReference>
<keyword evidence="3" id="KW-0560">Oxidoreductase</keyword>
<protein>
    <submittedName>
        <fullName evidence="5">NAD-P-binding protein</fullName>
    </submittedName>
</protein>
<dbReference type="STRING" id="1353009.A0A1Y2IBS3"/>
<evidence type="ECO:0000256" key="2">
    <source>
        <dbReference type="ARBA" id="ARBA00022857"/>
    </source>
</evidence>
<proteinExistence type="inferred from homology"/>
<evidence type="ECO:0000256" key="4">
    <source>
        <dbReference type="RuleBase" id="RU000363"/>
    </source>
</evidence>
<keyword evidence="6" id="KW-1185">Reference proteome</keyword>
<sequence length="292" mass="31221">MPAPRVWLITGSSSGFGRETVVQALQRGDNVLATLRDPAALSTLTSAYPPTRLRVLPLDVTQPDQIAHAFQAAKAAFGRVDVVFNNAGYVVLGEAEAVPERTARALFDVNFWGAVRVSVEAVRFFREENVPCGGLLLQNSATVGVVGWPAVSFYSASKHALEGFSESLAKELDPAWNIKVVIVEPGAFRTAVLEKNMSVAPQHPAYNTPASPAYHARRAFLKGAGKETSAATDADLHPADPSKAVTKIIEMSMLPSPPLRFPVGLDAVAAIRGKVKSLAEDIDGYASWSEDL</sequence>
<evidence type="ECO:0000313" key="6">
    <source>
        <dbReference type="Proteomes" id="UP000193067"/>
    </source>
</evidence>
<dbReference type="Gene3D" id="3.40.50.720">
    <property type="entry name" value="NAD(P)-binding Rossmann-like Domain"/>
    <property type="match status" value="1"/>
</dbReference>
<name>A0A1Y2IBS3_TRAC3</name>
<feature type="non-terminal residue" evidence="5">
    <location>
        <position position="292"/>
    </location>
</feature>
<accession>A0A1Y2IBS3</accession>
<dbReference type="PANTHER" id="PTHR43976">
    <property type="entry name" value="SHORT CHAIN DEHYDROGENASE"/>
    <property type="match status" value="1"/>
</dbReference>
<evidence type="ECO:0000256" key="1">
    <source>
        <dbReference type="ARBA" id="ARBA00006484"/>
    </source>
</evidence>
<dbReference type="PRINTS" id="PR00081">
    <property type="entry name" value="GDHRDH"/>
</dbReference>
<dbReference type="OrthoDB" id="1274115at2759"/>
<comment type="similarity">
    <text evidence="1 4">Belongs to the short-chain dehydrogenases/reductases (SDR) family.</text>
</comment>
<dbReference type="Proteomes" id="UP000193067">
    <property type="component" value="Unassembled WGS sequence"/>
</dbReference>
<gene>
    <name evidence="5" type="ORF">PYCCODRAFT_1396752</name>
</gene>
<dbReference type="InterPro" id="IPR036291">
    <property type="entry name" value="NAD(P)-bd_dom_sf"/>
</dbReference>
<dbReference type="SUPFAM" id="SSF51735">
    <property type="entry name" value="NAD(P)-binding Rossmann-fold domains"/>
    <property type="match status" value="1"/>
</dbReference>
<dbReference type="GO" id="GO:0016491">
    <property type="term" value="F:oxidoreductase activity"/>
    <property type="evidence" value="ECO:0007669"/>
    <property type="project" value="UniProtKB-KW"/>
</dbReference>